<gene>
    <name evidence="2" type="ORF">BDV41DRAFT_519570</name>
</gene>
<dbReference type="Proteomes" id="UP000325433">
    <property type="component" value="Unassembled WGS sequence"/>
</dbReference>
<feature type="transmembrane region" description="Helical" evidence="1">
    <location>
        <begin position="20"/>
        <end position="42"/>
    </location>
</feature>
<accession>A0A5N6WEL3</accession>
<keyword evidence="1" id="KW-0812">Transmembrane</keyword>
<dbReference type="EMBL" id="ML738294">
    <property type="protein sequence ID" value="KAE8319307.1"/>
    <property type="molecule type" value="Genomic_DNA"/>
</dbReference>
<name>A0A5N6WEL3_9EURO</name>
<evidence type="ECO:0000313" key="3">
    <source>
        <dbReference type="Proteomes" id="UP000325433"/>
    </source>
</evidence>
<proteinExistence type="predicted"/>
<organism evidence="2 3">
    <name type="scientific">Aspergillus transmontanensis</name>
    <dbReference type="NCBI Taxonomy" id="1034304"/>
    <lineage>
        <taxon>Eukaryota</taxon>
        <taxon>Fungi</taxon>
        <taxon>Dikarya</taxon>
        <taxon>Ascomycota</taxon>
        <taxon>Pezizomycotina</taxon>
        <taxon>Eurotiomycetes</taxon>
        <taxon>Eurotiomycetidae</taxon>
        <taxon>Eurotiales</taxon>
        <taxon>Aspergillaceae</taxon>
        <taxon>Aspergillus</taxon>
        <taxon>Aspergillus subgen. Circumdati</taxon>
    </lineage>
</organism>
<keyword evidence="1" id="KW-1133">Transmembrane helix</keyword>
<reference evidence="3" key="1">
    <citation type="submission" date="2019-04" db="EMBL/GenBank/DDBJ databases">
        <title>Friends and foes A comparative genomics studyof 23 Aspergillus species from section Flavi.</title>
        <authorList>
            <consortium name="DOE Joint Genome Institute"/>
            <person name="Kjaerbolling I."/>
            <person name="Vesth T."/>
            <person name="Frisvad J.C."/>
            <person name="Nybo J.L."/>
            <person name="Theobald S."/>
            <person name="Kildgaard S."/>
            <person name="Isbrandt T."/>
            <person name="Kuo A."/>
            <person name="Sato A."/>
            <person name="Lyhne E.K."/>
            <person name="Kogle M.E."/>
            <person name="Wiebenga A."/>
            <person name="Kun R.S."/>
            <person name="Lubbers R.J."/>
            <person name="Makela M.R."/>
            <person name="Barry K."/>
            <person name="Chovatia M."/>
            <person name="Clum A."/>
            <person name="Daum C."/>
            <person name="Haridas S."/>
            <person name="He G."/>
            <person name="LaButti K."/>
            <person name="Lipzen A."/>
            <person name="Mondo S."/>
            <person name="Riley R."/>
            <person name="Salamov A."/>
            <person name="Simmons B.A."/>
            <person name="Magnuson J.K."/>
            <person name="Henrissat B."/>
            <person name="Mortensen U.H."/>
            <person name="Larsen T.O."/>
            <person name="Devries R.P."/>
            <person name="Grigoriev I.V."/>
            <person name="Machida M."/>
            <person name="Baker S.E."/>
            <person name="Andersen M.R."/>
        </authorList>
    </citation>
    <scope>NUCLEOTIDE SEQUENCE [LARGE SCALE GENOMIC DNA]</scope>
    <source>
        <strain evidence="3">CBS 130015</strain>
    </source>
</reference>
<sequence>MKSLTFDPLRDVVEDLVSDLVFLGLCDFLPSILLSLSCGRVIERSINGIVRERFQAY</sequence>
<keyword evidence="1" id="KW-0472">Membrane</keyword>
<evidence type="ECO:0000313" key="2">
    <source>
        <dbReference type="EMBL" id="KAE8319307.1"/>
    </source>
</evidence>
<protein>
    <submittedName>
        <fullName evidence="2">Uncharacterized protein</fullName>
    </submittedName>
</protein>
<evidence type="ECO:0000256" key="1">
    <source>
        <dbReference type="SAM" id="Phobius"/>
    </source>
</evidence>
<dbReference type="AlphaFoldDB" id="A0A5N6WEL3"/>
<keyword evidence="3" id="KW-1185">Reference proteome</keyword>